<feature type="domain" description="HTH araC/xylS-type" evidence="4">
    <location>
        <begin position="138"/>
        <end position="240"/>
    </location>
</feature>
<gene>
    <name evidence="5" type="ORF">SAMN05660461_0344</name>
</gene>
<dbReference type="Pfam" id="PF20240">
    <property type="entry name" value="DUF6597"/>
    <property type="match status" value="1"/>
</dbReference>
<accession>A0A1T5N4D1</accession>
<dbReference type="InterPro" id="IPR050204">
    <property type="entry name" value="AraC_XylS_family_regulators"/>
</dbReference>
<organism evidence="5 6">
    <name type="scientific">Chitinophaga ginsengisegetis</name>
    <dbReference type="NCBI Taxonomy" id="393003"/>
    <lineage>
        <taxon>Bacteria</taxon>
        <taxon>Pseudomonadati</taxon>
        <taxon>Bacteroidota</taxon>
        <taxon>Chitinophagia</taxon>
        <taxon>Chitinophagales</taxon>
        <taxon>Chitinophagaceae</taxon>
        <taxon>Chitinophaga</taxon>
    </lineage>
</organism>
<evidence type="ECO:0000256" key="1">
    <source>
        <dbReference type="ARBA" id="ARBA00023015"/>
    </source>
</evidence>
<dbReference type="AlphaFoldDB" id="A0A1T5N4D1"/>
<dbReference type="PANTHER" id="PTHR46796:SF13">
    <property type="entry name" value="HTH-TYPE TRANSCRIPTIONAL ACTIVATOR RHAS"/>
    <property type="match status" value="1"/>
</dbReference>
<dbReference type="PROSITE" id="PS01124">
    <property type="entry name" value="HTH_ARAC_FAMILY_2"/>
    <property type="match status" value="1"/>
</dbReference>
<evidence type="ECO:0000259" key="4">
    <source>
        <dbReference type="PROSITE" id="PS01124"/>
    </source>
</evidence>
<dbReference type="Pfam" id="PF12833">
    <property type="entry name" value="HTH_18"/>
    <property type="match status" value="1"/>
</dbReference>
<protein>
    <submittedName>
        <fullName evidence="5">AraC-type DNA-binding protein</fullName>
    </submittedName>
</protein>
<keyword evidence="2 5" id="KW-0238">DNA-binding</keyword>
<dbReference type="Gene3D" id="1.10.10.60">
    <property type="entry name" value="Homeodomain-like"/>
    <property type="match status" value="1"/>
</dbReference>
<dbReference type="InterPro" id="IPR046532">
    <property type="entry name" value="DUF6597"/>
</dbReference>
<reference evidence="5 6" key="1">
    <citation type="submission" date="2017-02" db="EMBL/GenBank/DDBJ databases">
        <authorList>
            <person name="Peterson S.W."/>
        </authorList>
    </citation>
    <scope>NUCLEOTIDE SEQUENCE [LARGE SCALE GENOMIC DNA]</scope>
    <source>
        <strain evidence="5 6">DSM 18108</strain>
    </source>
</reference>
<evidence type="ECO:0000313" key="6">
    <source>
        <dbReference type="Proteomes" id="UP000190166"/>
    </source>
</evidence>
<evidence type="ECO:0000256" key="3">
    <source>
        <dbReference type="ARBA" id="ARBA00023163"/>
    </source>
</evidence>
<dbReference type="EMBL" id="FUZZ01000001">
    <property type="protein sequence ID" value="SKC95330.1"/>
    <property type="molecule type" value="Genomic_DNA"/>
</dbReference>
<evidence type="ECO:0000313" key="5">
    <source>
        <dbReference type="EMBL" id="SKC95330.1"/>
    </source>
</evidence>
<sequence length="250" mass="28704">MLRSFVQYFWTLKVERSTTNESPIRTFVDDSSGIVMEFALDPEGYFPKRTMVYGQTTTPTENRDNPSFLALGVLLHPAAIHELFGMNAHELTNQRIRLDEFSRISFTDIISSKKNIPDIIQVLSAYFAAKIADVKGQDTFIRHCIQHIKNRVETVTVKELCDCYSISERQLERKLLTIIGVTPRHYIKTIRFKKALTLIAGKSFNKLSDIAYQLNYFDQAHFIRQAKDLSGLNPKLLQSQMNIKVANIIL</sequence>
<keyword evidence="1" id="KW-0805">Transcription regulation</keyword>
<evidence type="ECO:0000256" key="2">
    <source>
        <dbReference type="ARBA" id="ARBA00023125"/>
    </source>
</evidence>
<keyword evidence="6" id="KW-1185">Reference proteome</keyword>
<dbReference type="Proteomes" id="UP000190166">
    <property type="component" value="Unassembled WGS sequence"/>
</dbReference>
<dbReference type="GO" id="GO:0043565">
    <property type="term" value="F:sequence-specific DNA binding"/>
    <property type="evidence" value="ECO:0007669"/>
    <property type="project" value="InterPro"/>
</dbReference>
<keyword evidence="3" id="KW-0804">Transcription</keyword>
<dbReference type="PANTHER" id="PTHR46796">
    <property type="entry name" value="HTH-TYPE TRANSCRIPTIONAL ACTIVATOR RHAS-RELATED"/>
    <property type="match status" value="1"/>
</dbReference>
<name>A0A1T5N4D1_9BACT</name>
<dbReference type="GO" id="GO:0003700">
    <property type="term" value="F:DNA-binding transcription factor activity"/>
    <property type="evidence" value="ECO:0007669"/>
    <property type="project" value="InterPro"/>
</dbReference>
<dbReference type="InterPro" id="IPR018060">
    <property type="entry name" value="HTH_AraC"/>
</dbReference>
<dbReference type="SMART" id="SM00342">
    <property type="entry name" value="HTH_ARAC"/>
    <property type="match status" value="1"/>
</dbReference>
<dbReference type="STRING" id="393003.SAMN05660461_0344"/>
<proteinExistence type="predicted"/>